<dbReference type="GeneID" id="4600321"/>
<keyword evidence="3" id="KW-1185">Reference proteome</keyword>
<feature type="transmembrane region" description="Helical" evidence="1">
    <location>
        <begin position="6"/>
        <end position="25"/>
    </location>
</feature>
<dbReference type="EnsemblBacteria" id="ABL79282">
    <property type="protein sequence ID" value="ABL79282"/>
    <property type="gene ID" value="Tpen_1887"/>
</dbReference>
<dbReference type="KEGG" id="tpe:Tpen_1887"/>
<feature type="transmembrane region" description="Helical" evidence="1">
    <location>
        <begin position="86"/>
        <end position="104"/>
    </location>
</feature>
<keyword evidence="2" id="KW-0614">Plasmid</keyword>
<evidence type="ECO:0000256" key="1">
    <source>
        <dbReference type="SAM" id="Phobius"/>
    </source>
</evidence>
<dbReference type="HOGENOM" id="CLU_1615394_0_0_2"/>
<feature type="transmembrane region" description="Helical" evidence="1">
    <location>
        <begin position="46"/>
        <end position="66"/>
    </location>
</feature>
<dbReference type="RefSeq" id="WP_011751407.1">
    <property type="nucleotide sequence ID" value="NC_008696.1"/>
</dbReference>
<evidence type="ECO:0000313" key="3">
    <source>
        <dbReference type="Proteomes" id="UP000000641"/>
    </source>
</evidence>
<protein>
    <submittedName>
        <fullName evidence="2">Uncharacterized protein</fullName>
    </submittedName>
</protein>
<name>A1S1F2_THEPD</name>
<keyword evidence="1" id="KW-0812">Transmembrane</keyword>
<dbReference type="AlphaFoldDB" id="A1S1F2"/>
<dbReference type="EMBL" id="CP000506">
    <property type="protein sequence ID" value="ABL79282.1"/>
    <property type="molecule type" value="Genomic_DNA"/>
</dbReference>
<keyword evidence="1" id="KW-1133">Transmembrane helix</keyword>
<dbReference type="Proteomes" id="UP000000641">
    <property type="component" value="Plasmid pTPEN01"/>
</dbReference>
<gene>
    <name evidence="2" type="ordered locus">Tpen_1887</name>
</gene>
<keyword evidence="1" id="KW-0472">Membrane</keyword>
<evidence type="ECO:0000313" key="2">
    <source>
        <dbReference type="EMBL" id="ABL79282.1"/>
    </source>
</evidence>
<feature type="transmembrane region" description="Helical" evidence="1">
    <location>
        <begin position="111"/>
        <end position="127"/>
    </location>
</feature>
<sequence length="164" mass="18313">MISPIILLLLIWLGTSIGIVFVTLNEYIKENGKLDVAAALFALRELSAIALQFIWLIVLLHVWGFLDIRTELGWTAQIPDLSTPQGQAAYVFIFASLVIIAILYAEGYVNLAFTVAVFSGVAMLGYIDANVYLQLLGIGVAMLAVFAYVFRSELEEELRRWKLR</sequence>
<proteinExistence type="predicted"/>
<reference evidence="3" key="1">
    <citation type="journal article" date="2008" name="J. Bacteriol.">
        <title>Genome sequence of Thermofilum pendens reveals an exceptional loss of biosynthetic pathways without genome reduction.</title>
        <authorList>
            <person name="Anderson I."/>
            <person name="Rodriguez J."/>
            <person name="Susanti D."/>
            <person name="Porat I."/>
            <person name="Reich C."/>
            <person name="Ulrich L.E."/>
            <person name="Elkins J.G."/>
            <person name="Mavromatis K."/>
            <person name="Lykidis A."/>
            <person name="Kim E."/>
            <person name="Thompson L.S."/>
            <person name="Nolan M."/>
            <person name="Land M."/>
            <person name="Copeland A."/>
            <person name="Lapidus A."/>
            <person name="Lucas S."/>
            <person name="Detter C."/>
            <person name="Zhulin I.B."/>
            <person name="Olsen G.J."/>
            <person name="Whitman W."/>
            <person name="Mukhopadhyay B."/>
            <person name="Bristow J."/>
            <person name="Kyrpides N."/>
        </authorList>
    </citation>
    <scope>NUCLEOTIDE SEQUENCE [LARGE SCALE GENOMIC DNA]</scope>
    <source>
        <strain evidence="3">DSM 2475 / Hrk 5</strain>
        <plasmid evidence="3">pTPEN01</plasmid>
    </source>
</reference>
<feature type="transmembrane region" description="Helical" evidence="1">
    <location>
        <begin position="133"/>
        <end position="150"/>
    </location>
</feature>
<organism evidence="2 3">
    <name type="scientific">Thermofilum pendens (strain DSM 2475 / Hrk 5)</name>
    <dbReference type="NCBI Taxonomy" id="368408"/>
    <lineage>
        <taxon>Archaea</taxon>
        <taxon>Thermoproteota</taxon>
        <taxon>Thermoprotei</taxon>
        <taxon>Thermofilales</taxon>
        <taxon>Thermofilaceae</taxon>
        <taxon>Thermofilum</taxon>
    </lineage>
</organism>
<accession>A1S1F2</accession>
<geneLocation type="plasmid" evidence="2 3">
    <name>pTPEN01</name>
</geneLocation>